<evidence type="ECO:0000256" key="1">
    <source>
        <dbReference type="SAM" id="MobiDB-lite"/>
    </source>
</evidence>
<name>A0ABR0K8W7_9EURO</name>
<sequence length="224" mass="25707">MTTDYDYRYSPPVSPRSQPHGYKRKASSHDDELENQSLISSTFKKLRLRVSYRDVTPSNAPSHSAPTSYSHNAPYSHYAGPHEDDYMPVDDTPDRIWVHDLDAEIAEIEAEEAKERDRVQLSEAGNQYAKIPDHLLKQNSKVDDPASNMQMILYRDPISISVPEEDDAVRKTIVEARRRMRDNQPQMEQQGKTMLQDSSSDMSDFSDRLQRPSTMDGDIDMDLD</sequence>
<feature type="region of interest" description="Disordered" evidence="1">
    <location>
        <begin position="178"/>
        <end position="224"/>
    </location>
</feature>
<dbReference type="Pfam" id="PF20354">
    <property type="entry name" value="DUF6649"/>
    <property type="match status" value="1"/>
</dbReference>
<organism evidence="2 3">
    <name type="scientific">Lithohypha guttulata</name>
    <dbReference type="NCBI Taxonomy" id="1690604"/>
    <lineage>
        <taxon>Eukaryota</taxon>
        <taxon>Fungi</taxon>
        <taxon>Dikarya</taxon>
        <taxon>Ascomycota</taxon>
        <taxon>Pezizomycotina</taxon>
        <taxon>Eurotiomycetes</taxon>
        <taxon>Chaetothyriomycetidae</taxon>
        <taxon>Chaetothyriales</taxon>
        <taxon>Trichomeriaceae</taxon>
        <taxon>Lithohypha</taxon>
    </lineage>
</organism>
<evidence type="ECO:0000313" key="3">
    <source>
        <dbReference type="Proteomes" id="UP001345013"/>
    </source>
</evidence>
<comment type="caution">
    <text evidence="2">The sequence shown here is derived from an EMBL/GenBank/DDBJ whole genome shotgun (WGS) entry which is preliminary data.</text>
</comment>
<protein>
    <submittedName>
        <fullName evidence="2">Uncharacterized protein</fullName>
    </submittedName>
</protein>
<proteinExistence type="predicted"/>
<dbReference type="Proteomes" id="UP001345013">
    <property type="component" value="Unassembled WGS sequence"/>
</dbReference>
<dbReference type="EMBL" id="JAVRRG010000062">
    <property type="protein sequence ID" value="KAK5092195.1"/>
    <property type="molecule type" value="Genomic_DNA"/>
</dbReference>
<reference evidence="2 3" key="1">
    <citation type="submission" date="2023-08" db="EMBL/GenBank/DDBJ databases">
        <title>Black Yeasts Isolated from many extreme environments.</title>
        <authorList>
            <person name="Coleine C."/>
            <person name="Stajich J.E."/>
            <person name="Selbmann L."/>
        </authorList>
    </citation>
    <scope>NUCLEOTIDE SEQUENCE [LARGE SCALE GENOMIC DNA]</scope>
    <source>
        <strain evidence="2 3">CCFEE 5885</strain>
    </source>
</reference>
<dbReference type="InterPro" id="IPR046591">
    <property type="entry name" value="DUF6649"/>
</dbReference>
<accession>A0ABR0K8W7</accession>
<gene>
    <name evidence="2" type="ORF">LTR24_005446</name>
</gene>
<keyword evidence="3" id="KW-1185">Reference proteome</keyword>
<feature type="region of interest" description="Disordered" evidence="1">
    <location>
        <begin position="1"/>
        <end position="36"/>
    </location>
</feature>
<evidence type="ECO:0000313" key="2">
    <source>
        <dbReference type="EMBL" id="KAK5092195.1"/>
    </source>
</evidence>
<feature type="compositionally biased region" description="Polar residues" evidence="1">
    <location>
        <begin position="183"/>
        <end position="196"/>
    </location>
</feature>